<gene>
    <name evidence="1" type="ORF">H5410_019447</name>
</gene>
<organism evidence="1 2">
    <name type="scientific">Solanum commersonii</name>
    <name type="common">Commerson's wild potato</name>
    <name type="synonym">Commerson's nightshade</name>
    <dbReference type="NCBI Taxonomy" id="4109"/>
    <lineage>
        <taxon>Eukaryota</taxon>
        <taxon>Viridiplantae</taxon>
        <taxon>Streptophyta</taxon>
        <taxon>Embryophyta</taxon>
        <taxon>Tracheophyta</taxon>
        <taxon>Spermatophyta</taxon>
        <taxon>Magnoliopsida</taxon>
        <taxon>eudicotyledons</taxon>
        <taxon>Gunneridae</taxon>
        <taxon>Pentapetalae</taxon>
        <taxon>asterids</taxon>
        <taxon>lamiids</taxon>
        <taxon>Solanales</taxon>
        <taxon>Solanaceae</taxon>
        <taxon>Solanoideae</taxon>
        <taxon>Solaneae</taxon>
        <taxon>Solanum</taxon>
    </lineage>
</organism>
<name>A0A9J5ZB78_SOLCO</name>
<protein>
    <submittedName>
        <fullName evidence="1">Uncharacterized protein</fullName>
    </submittedName>
</protein>
<reference evidence="1 2" key="1">
    <citation type="submission" date="2020-09" db="EMBL/GenBank/DDBJ databases">
        <title>De no assembly of potato wild relative species, Solanum commersonii.</title>
        <authorList>
            <person name="Cho K."/>
        </authorList>
    </citation>
    <scope>NUCLEOTIDE SEQUENCE [LARGE SCALE GENOMIC DNA]</scope>
    <source>
        <strain evidence="1">LZ3.2</strain>
        <tissue evidence="1">Leaf</tissue>
    </source>
</reference>
<dbReference type="AlphaFoldDB" id="A0A9J5ZB78"/>
<sequence length="68" mass="7802">MLARQTIHYLAHSMGRKHTSRSFGYENIAIDKGNCSYIEFNSLEIEGRRIINSDKLLCPYLRVSPTKG</sequence>
<evidence type="ECO:0000313" key="1">
    <source>
        <dbReference type="EMBL" id="KAG5608166.1"/>
    </source>
</evidence>
<evidence type="ECO:0000313" key="2">
    <source>
        <dbReference type="Proteomes" id="UP000824120"/>
    </source>
</evidence>
<accession>A0A9J5ZB78</accession>
<dbReference type="EMBL" id="JACXVP010000004">
    <property type="protein sequence ID" value="KAG5608166.1"/>
    <property type="molecule type" value="Genomic_DNA"/>
</dbReference>
<proteinExistence type="predicted"/>
<keyword evidence="2" id="KW-1185">Reference proteome</keyword>
<comment type="caution">
    <text evidence="1">The sequence shown here is derived from an EMBL/GenBank/DDBJ whole genome shotgun (WGS) entry which is preliminary data.</text>
</comment>
<dbReference type="Proteomes" id="UP000824120">
    <property type="component" value="Chromosome 4"/>
</dbReference>